<dbReference type="EMBL" id="AMZN01000008">
    <property type="protein sequence ID" value="ELR73142.1"/>
    <property type="molecule type" value="Genomic_DNA"/>
</dbReference>
<evidence type="ECO:0000256" key="1">
    <source>
        <dbReference type="SAM" id="Phobius"/>
    </source>
</evidence>
<keyword evidence="1" id="KW-0812">Transmembrane</keyword>
<accession>L8K109</accession>
<proteinExistence type="predicted"/>
<evidence type="ECO:0000313" key="3">
    <source>
        <dbReference type="Proteomes" id="UP000011135"/>
    </source>
</evidence>
<keyword evidence="1" id="KW-0472">Membrane</keyword>
<gene>
    <name evidence="2" type="ORF">C900_05191</name>
</gene>
<reference evidence="2 3" key="1">
    <citation type="submission" date="2012-12" db="EMBL/GenBank/DDBJ databases">
        <title>Genome assembly of Fulvivirga imtechensis AK7.</title>
        <authorList>
            <person name="Nupur N."/>
            <person name="Khatri I."/>
            <person name="Kumar R."/>
            <person name="Subramanian S."/>
            <person name="Pinnaka A."/>
        </authorList>
    </citation>
    <scope>NUCLEOTIDE SEQUENCE [LARGE SCALE GENOMIC DNA]</scope>
    <source>
        <strain evidence="2 3">AK7</strain>
    </source>
</reference>
<sequence>MIGKVLGGNMEMIFEIASNVSTPLGLAGIIATVLFFSISQFIKAGIIAKTTKRTSGRIAILIINRLFVLAFITIFLGFLGFFLKHIVAFKTGQTHNEPTEEQVDILPGL</sequence>
<keyword evidence="1" id="KW-1133">Transmembrane helix</keyword>
<keyword evidence="3" id="KW-1185">Reference proteome</keyword>
<protein>
    <submittedName>
        <fullName evidence="2">Uncharacterized protein</fullName>
    </submittedName>
</protein>
<dbReference type="Proteomes" id="UP000011135">
    <property type="component" value="Unassembled WGS sequence"/>
</dbReference>
<name>L8K109_9BACT</name>
<dbReference type="AlphaFoldDB" id="L8K109"/>
<evidence type="ECO:0000313" key="2">
    <source>
        <dbReference type="EMBL" id="ELR73142.1"/>
    </source>
</evidence>
<feature type="transmembrane region" description="Helical" evidence="1">
    <location>
        <begin position="20"/>
        <end position="38"/>
    </location>
</feature>
<organism evidence="2 3">
    <name type="scientific">Fulvivirga imtechensis AK7</name>
    <dbReference type="NCBI Taxonomy" id="1237149"/>
    <lineage>
        <taxon>Bacteria</taxon>
        <taxon>Pseudomonadati</taxon>
        <taxon>Bacteroidota</taxon>
        <taxon>Cytophagia</taxon>
        <taxon>Cytophagales</taxon>
        <taxon>Fulvivirgaceae</taxon>
        <taxon>Fulvivirga</taxon>
    </lineage>
</organism>
<comment type="caution">
    <text evidence="2">The sequence shown here is derived from an EMBL/GenBank/DDBJ whole genome shotgun (WGS) entry which is preliminary data.</text>
</comment>
<feature type="transmembrane region" description="Helical" evidence="1">
    <location>
        <begin position="58"/>
        <end position="83"/>
    </location>
</feature>